<comment type="similarity">
    <text evidence="1">Belongs to the amidase family.</text>
</comment>
<gene>
    <name evidence="3" type="ORF">QP939_47000</name>
</gene>
<dbReference type="RefSeq" id="WP_285453373.1">
    <property type="nucleotide sequence ID" value="NZ_CP127173.1"/>
</dbReference>
<dbReference type="Pfam" id="PF01425">
    <property type="entry name" value="Amidase"/>
    <property type="match status" value="1"/>
</dbReference>
<dbReference type="InterPro" id="IPR036928">
    <property type="entry name" value="AS_sf"/>
</dbReference>
<dbReference type="InterPro" id="IPR023631">
    <property type="entry name" value="Amidase_dom"/>
</dbReference>
<evidence type="ECO:0000313" key="4">
    <source>
        <dbReference type="Proteomes" id="UP001227101"/>
    </source>
</evidence>
<proteinExistence type="inferred from homology"/>
<evidence type="ECO:0000259" key="2">
    <source>
        <dbReference type="Pfam" id="PF01425"/>
    </source>
</evidence>
<reference evidence="3 4" key="1">
    <citation type="submission" date="2023-06" db="EMBL/GenBank/DDBJ databases">
        <authorList>
            <person name="Oyuntsetseg B."/>
            <person name="Kim S.B."/>
        </authorList>
    </citation>
    <scope>NUCLEOTIDE SEQUENCE [LARGE SCALE GENOMIC DNA]</scope>
    <source>
        <strain evidence="3 4">2-2</strain>
    </source>
</reference>
<dbReference type="Proteomes" id="UP001227101">
    <property type="component" value="Chromosome"/>
</dbReference>
<organism evidence="3 4">
    <name type="scientific">Amycolatopsis nalaikhensis</name>
    <dbReference type="NCBI Taxonomy" id="715472"/>
    <lineage>
        <taxon>Bacteria</taxon>
        <taxon>Bacillati</taxon>
        <taxon>Actinomycetota</taxon>
        <taxon>Actinomycetes</taxon>
        <taxon>Pseudonocardiales</taxon>
        <taxon>Pseudonocardiaceae</taxon>
        <taxon>Amycolatopsis</taxon>
    </lineage>
</organism>
<evidence type="ECO:0000256" key="1">
    <source>
        <dbReference type="ARBA" id="ARBA00009199"/>
    </source>
</evidence>
<accession>A0ABY8XKV5</accession>
<sequence>MTTVEDALTRAHRTRNTFLRITDERAAAVVSQGPLAGMPFAVKDIFDVRGTRTSAASRVFDDRPDASRDAEAVRRVTAAGAALIGKTTMSELAYSGLGVNERFGTPTLSRAGREHVVGGSSSGSAAAVRAGVVAFALASDTSGSARIPAAWVGVFGFRPSLGRYPSDGMTALAPTLDTAGLIAARLEHVEAVDRILGGDPGPAPEVPVFVVPHEEYLSGCDGDVLDRFHADLARLRAAGFRVAERRLESLELARRLHRLHVPIVESEAYAAFGRYLEEPDLLSSQVRRRLERARTRLRQGSADPLYGSVSSLRRQFRRELGNALLLSPATEIDAPAYDDVRASAEAHDEVNARALALTMVLSYLDAPSLVIPFGGGGLPRSIQVSGASGWDGRVLRAARQLGAAPGLSETARHW</sequence>
<dbReference type="EMBL" id="CP127173">
    <property type="protein sequence ID" value="WIV56268.1"/>
    <property type="molecule type" value="Genomic_DNA"/>
</dbReference>
<protein>
    <submittedName>
        <fullName evidence="3">Amidase family protein</fullName>
    </submittedName>
</protein>
<feature type="domain" description="Amidase" evidence="2">
    <location>
        <begin position="23"/>
        <end position="395"/>
    </location>
</feature>
<name>A0ABY8XKV5_9PSEU</name>
<dbReference type="SUPFAM" id="SSF75304">
    <property type="entry name" value="Amidase signature (AS) enzymes"/>
    <property type="match status" value="1"/>
</dbReference>
<dbReference type="PANTHER" id="PTHR11895">
    <property type="entry name" value="TRANSAMIDASE"/>
    <property type="match status" value="1"/>
</dbReference>
<dbReference type="PANTHER" id="PTHR11895:SF7">
    <property type="entry name" value="GLUTAMYL-TRNA(GLN) AMIDOTRANSFERASE SUBUNIT A, MITOCHONDRIAL"/>
    <property type="match status" value="1"/>
</dbReference>
<evidence type="ECO:0000313" key="3">
    <source>
        <dbReference type="EMBL" id="WIV56268.1"/>
    </source>
</evidence>
<keyword evidence="4" id="KW-1185">Reference proteome</keyword>
<dbReference type="InterPro" id="IPR000120">
    <property type="entry name" value="Amidase"/>
</dbReference>
<dbReference type="Gene3D" id="3.90.1300.10">
    <property type="entry name" value="Amidase signature (AS) domain"/>
    <property type="match status" value="1"/>
</dbReference>